<dbReference type="Proteomes" id="UP000289340">
    <property type="component" value="Chromosome 8"/>
</dbReference>
<gene>
    <name evidence="9" type="ORF">D0Y65_020054</name>
    <name evidence="8" type="ORF">glysoja_025679</name>
</gene>
<dbReference type="InterPro" id="IPR050295">
    <property type="entry name" value="Plant_2OG-oxidoreductases"/>
</dbReference>
<dbReference type="Gramene" id="XM_028387506.1">
    <property type="protein sequence ID" value="XP_028243307.1"/>
    <property type="gene ID" value="LOC114421540"/>
</dbReference>
<dbReference type="PANTHER" id="PTHR47991">
    <property type="entry name" value="OXOGLUTARATE/IRON-DEPENDENT DIOXYGENASE"/>
    <property type="match status" value="1"/>
</dbReference>
<organism evidence="8">
    <name type="scientific">Glycine soja</name>
    <name type="common">Wild soybean</name>
    <dbReference type="NCBI Taxonomy" id="3848"/>
    <lineage>
        <taxon>Eukaryota</taxon>
        <taxon>Viridiplantae</taxon>
        <taxon>Streptophyta</taxon>
        <taxon>Embryophyta</taxon>
        <taxon>Tracheophyta</taxon>
        <taxon>Spermatophyta</taxon>
        <taxon>Magnoliopsida</taxon>
        <taxon>eudicotyledons</taxon>
        <taxon>Gunneridae</taxon>
        <taxon>Pentapetalae</taxon>
        <taxon>rosids</taxon>
        <taxon>fabids</taxon>
        <taxon>Fabales</taxon>
        <taxon>Fabaceae</taxon>
        <taxon>Papilionoideae</taxon>
        <taxon>50 kb inversion clade</taxon>
        <taxon>NPAAA clade</taxon>
        <taxon>indigoferoid/millettioid clade</taxon>
        <taxon>Phaseoleae</taxon>
        <taxon>Glycine</taxon>
        <taxon>Glycine subgen. Soja</taxon>
    </lineage>
</organism>
<evidence type="ECO:0000256" key="1">
    <source>
        <dbReference type="ARBA" id="ARBA00008056"/>
    </source>
</evidence>
<dbReference type="AlphaFoldDB" id="A0A0B2R5J2"/>
<reference evidence="8" key="1">
    <citation type="submission" date="2014-07" db="EMBL/GenBank/DDBJ databases">
        <title>Identification of a novel salt tolerance gene in wild soybean by whole-genome sequencing.</title>
        <authorList>
            <person name="Lam H.-M."/>
            <person name="Qi X."/>
            <person name="Li M.-W."/>
            <person name="Liu X."/>
            <person name="Xie M."/>
            <person name="Ni M."/>
            <person name="Xu X."/>
        </authorList>
    </citation>
    <scope>NUCLEOTIDE SEQUENCE [LARGE SCALE GENOMIC DNA]</scope>
    <source>
        <tissue evidence="8">Root</tissue>
    </source>
</reference>
<dbReference type="InterPro" id="IPR026992">
    <property type="entry name" value="DIOX_N"/>
</dbReference>
<dbReference type="InterPro" id="IPR044861">
    <property type="entry name" value="IPNS-like_FE2OG_OXY"/>
</dbReference>
<comment type="similarity">
    <text evidence="1 6">Belongs to the iron/ascorbate-dependent oxidoreductase family.</text>
</comment>
<evidence type="ECO:0000256" key="5">
    <source>
        <dbReference type="ARBA" id="ARBA00023004"/>
    </source>
</evidence>
<accession>A0A0B2R5J2</accession>
<evidence type="ECO:0000313" key="8">
    <source>
        <dbReference type="EMBL" id="KHN28885.1"/>
    </source>
</evidence>
<dbReference type="EMBL" id="KN652317">
    <property type="protein sequence ID" value="KHN28885.1"/>
    <property type="molecule type" value="Genomic_DNA"/>
</dbReference>
<evidence type="ECO:0000313" key="10">
    <source>
        <dbReference type="Proteomes" id="UP000289340"/>
    </source>
</evidence>
<evidence type="ECO:0000256" key="2">
    <source>
        <dbReference type="ARBA" id="ARBA00022723"/>
    </source>
</evidence>
<dbReference type="GO" id="GO:0016491">
    <property type="term" value="F:oxidoreductase activity"/>
    <property type="evidence" value="ECO:0007669"/>
    <property type="project" value="UniProtKB-KW"/>
</dbReference>
<reference evidence="9 10" key="2">
    <citation type="submission" date="2018-09" db="EMBL/GenBank/DDBJ databases">
        <title>A high-quality reference genome of wild soybean provides a powerful tool to mine soybean genomes.</title>
        <authorList>
            <person name="Xie M."/>
            <person name="Chung C.Y.L."/>
            <person name="Li M.-W."/>
            <person name="Wong F.-L."/>
            <person name="Chan T.-F."/>
            <person name="Lam H.-M."/>
        </authorList>
    </citation>
    <scope>NUCLEOTIDE SEQUENCE [LARGE SCALE GENOMIC DNA]</scope>
    <source>
        <strain evidence="10">cv. W05</strain>
        <tissue evidence="9">Hypocotyl of etiolated seedlings</tissue>
    </source>
</reference>
<dbReference type="SUPFAM" id="SSF51197">
    <property type="entry name" value="Clavaminate synthase-like"/>
    <property type="match status" value="1"/>
</dbReference>
<evidence type="ECO:0000256" key="6">
    <source>
        <dbReference type="RuleBase" id="RU003682"/>
    </source>
</evidence>
<dbReference type="SMR" id="A0A0B2R5J2"/>
<dbReference type="Pfam" id="PF03171">
    <property type="entry name" value="2OG-FeII_Oxy"/>
    <property type="match status" value="1"/>
</dbReference>
<dbReference type="InterPro" id="IPR005123">
    <property type="entry name" value="Oxoglu/Fe-dep_dioxygenase_dom"/>
</dbReference>
<evidence type="ECO:0000256" key="3">
    <source>
        <dbReference type="ARBA" id="ARBA00022896"/>
    </source>
</evidence>
<protein>
    <submittedName>
        <fullName evidence="8">Protein SRG1</fullName>
    </submittedName>
</protein>
<keyword evidence="4 6" id="KW-0560">Oxidoreductase</keyword>
<dbReference type="EMBL" id="QZWG01000008">
    <property type="protein sequence ID" value="RZB96032.1"/>
    <property type="molecule type" value="Genomic_DNA"/>
</dbReference>
<dbReference type="GO" id="GO:0046872">
    <property type="term" value="F:metal ion binding"/>
    <property type="evidence" value="ECO:0007669"/>
    <property type="project" value="UniProtKB-KW"/>
</dbReference>
<dbReference type="PROSITE" id="PS51471">
    <property type="entry name" value="FE2OG_OXY"/>
    <property type="match status" value="1"/>
</dbReference>
<evidence type="ECO:0000256" key="4">
    <source>
        <dbReference type="ARBA" id="ARBA00023002"/>
    </source>
</evidence>
<sequence>MEVTAAPVPYVQEIAKEALTIVPERYVRPVHERPILSNSTPLPEIPVIDLSKLLSQDHKEHELDRLHYACKEWGFFQLINHGVDSSLVEKVKRGAQGLFDLPMEEKKKFGQREGEAEGYGQLFVVSEEQKLEWADLFFMFTLPPNKRKPHLFPNLPLPFRGDLDAYCEELRKLAIQILDQMANSLAIDPMEIRELFGEAEQSMRMNYYPPCPQPELVMGLNPHSDGGGLTILLQANEVEGLQIRKDGLWIPVKPLPNAFIINLGDMLEVMSNGIYQSIEHRATVNSEKERLSIATFYSTAIDAIICPAPSLVTPKTPAMFKPISAGDYFKGYLAQELRGKSFLDTIRIHAENENSS</sequence>
<evidence type="ECO:0000313" key="9">
    <source>
        <dbReference type="EMBL" id="RZB96032.1"/>
    </source>
</evidence>
<dbReference type="Gene3D" id="2.60.120.330">
    <property type="entry name" value="B-lactam Antibiotic, Isopenicillin N Synthase, Chain"/>
    <property type="match status" value="1"/>
</dbReference>
<dbReference type="GO" id="GO:0031418">
    <property type="term" value="F:L-ascorbic acid binding"/>
    <property type="evidence" value="ECO:0007669"/>
    <property type="project" value="UniProtKB-KW"/>
</dbReference>
<keyword evidence="3" id="KW-0847">Vitamin C</keyword>
<evidence type="ECO:0000259" key="7">
    <source>
        <dbReference type="PROSITE" id="PS51471"/>
    </source>
</evidence>
<keyword evidence="2 6" id="KW-0479">Metal-binding</keyword>
<dbReference type="InterPro" id="IPR027443">
    <property type="entry name" value="IPNS-like_sf"/>
</dbReference>
<dbReference type="Pfam" id="PF14226">
    <property type="entry name" value="DIOX_N"/>
    <property type="match status" value="1"/>
</dbReference>
<keyword evidence="10" id="KW-1185">Reference proteome</keyword>
<feature type="domain" description="Fe2OG dioxygenase" evidence="7">
    <location>
        <begin position="199"/>
        <end position="299"/>
    </location>
</feature>
<name>A0A0B2R5J2_GLYSO</name>
<dbReference type="Proteomes" id="UP000053555">
    <property type="component" value="Unassembled WGS sequence"/>
</dbReference>
<proteinExistence type="inferred from homology"/>
<keyword evidence="5 6" id="KW-0408">Iron</keyword>
<dbReference type="FunFam" id="2.60.120.330:FF:000001">
    <property type="entry name" value="Protein SRG1"/>
    <property type="match status" value="1"/>
</dbReference>